<evidence type="ECO:0000313" key="2">
    <source>
        <dbReference type="Proteomes" id="UP000288507"/>
    </source>
</evidence>
<protein>
    <submittedName>
        <fullName evidence="1">Uncharacterized protein</fullName>
    </submittedName>
</protein>
<comment type="caution">
    <text evidence="1">The sequence shown here is derived from an EMBL/GenBank/DDBJ whole genome shotgun (WGS) entry which is preliminary data.</text>
</comment>
<reference evidence="1 2" key="1">
    <citation type="journal article" date="2019" name="Appl. Environ. Microbiol.">
        <title>Population genetics and characterization of Campylobacter jejuni isolates in western jackdaws and game birds in Finland.</title>
        <authorList>
            <person name="Kovanen S."/>
            <person name="Rossi M."/>
            <person name="Pohja-Mykra M."/>
            <person name="Nieminen T."/>
            <person name="Raunio-Saarnisto M."/>
            <person name="Sauvala M."/>
            <person name="Fredriksson-Ahomaa M."/>
            <person name="Hanninen M.L."/>
            <person name="Kivisto R."/>
        </authorList>
    </citation>
    <scope>NUCLEOTIDE SEQUENCE [LARGE SCALE GENOMIC DNA]</scope>
    <source>
        <strain evidence="1 2">CB313</strain>
    </source>
</reference>
<dbReference type="AlphaFoldDB" id="A0A431EEF2"/>
<organism evidence="1 2">
    <name type="scientific">Campylobacter jejuni</name>
    <dbReference type="NCBI Taxonomy" id="197"/>
    <lineage>
        <taxon>Bacteria</taxon>
        <taxon>Pseudomonadati</taxon>
        <taxon>Campylobacterota</taxon>
        <taxon>Epsilonproteobacteria</taxon>
        <taxon>Campylobacterales</taxon>
        <taxon>Campylobacteraceae</taxon>
        <taxon>Campylobacter</taxon>
    </lineage>
</organism>
<accession>A0A431EEF2</accession>
<evidence type="ECO:0000313" key="1">
    <source>
        <dbReference type="EMBL" id="RTJ79623.1"/>
    </source>
</evidence>
<name>A0A431EEF2_CAMJU</name>
<dbReference type="EMBL" id="PRBV01000005">
    <property type="protein sequence ID" value="RTJ79623.1"/>
    <property type="molecule type" value="Genomic_DNA"/>
</dbReference>
<dbReference type="Proteomes" id="UP000288507">
    <property type="component" value="Unassembled WGS sequence"/>
</dbReference>
<gene>
    <name evidence="1" type="ORF">C3H57_04430</name>
</gene>
<proteinExistence type="predicted"/>
<sequence>MITQKEFLEACNGASYYHTGRKILDKMLVIPKVYYDRMKEDFSHFYSAICRIEDTKLLGDLTQSKLQQEMRSMMEYFAHLNSIYDKLELYSKSLSEDSPDDVAFINRINRLEDKYIELLKTLEPVLPDVDEDTKLTVPTMTGVLNGEYRE</sequence>